<proteinExistence type="predicted"/>
<evidence type="ECO:0000313" key="3">
    <source>
        <dbReference type="Proteomes" id="UP000294200"/>
    </source>
</evidence>
<dbReference type="InterPro" id="IPR006175">
    <property type="entry name" value="YjgF/YER057c/UK114"/>
</dbReference>
<sequence length="128" mass="14268">MTNRQSINGPRERHDNPIPNASRVGPLIMSSVVTGINQATRELPDSLEEQITNVYAHIRSDVEAAGATLEDVVKITFWLKDPAAQRHALNAEWLRMFPDPQSRPARHTLTLPSESKGKVQADFVAFVQ</sequence>
<dbReference type="CDD" id="cd00448">
    <property type="entry name" value="YjgF_YER057c_UK114_family"/>
    <property type="match status" value="1"/>
</dbReference>
<evidence type="ECO:0000313" key="2">
    <source>
        <dbReference type="EMBL" id="TCG07878.1"/>
    </source>
</evidence>
<protein>
    <recommendedName>
        <fullName evidence="4">Enamine deaminase RidA</fullName>
    </recommendedName>
</protein>
<accession>A0A4V2NH93</accession>
<comment type="caution">
    <text evidence="2">The sequence shown here is derived from an EMBL/GenBank/DDBJ whole genome shotgun (WGS) entry which is preliminary data.</text>
</comment>
<dbReference type="InterPro" id="IPR035959">
    <property type="entry name" value="RutC-like_sf"/>
</dbReference>
<feature type="region of interest" description="Disordered" evidence="1">
    <location>
        <begin position="1"/>
        <end position="24"/>
    </location>
</feature>
<name>A0A4V2NH93_9BURK</name>
<dbReference type="Pfam" id="PF01042">
    <property type="entry name" value="Ribonuc_L-PSP"/>
    <property type="match status" value="1"/>
</dbReference>
<dbReference type="Gene3D" id="3.30.1330.40">
    <property type="entry name" value="RutC-like"/>
    <property type="match status" value="1"/>
</dbReference>
<evidence type="ECO:0000256" key="1">
    <source>
        <dbReference type="SAM" id="MobiDB-lite"/>
    </source>
</evidence>
<organism evidence="2 3">
    <name type="scientific">Paraburkholderia steynii</name>
    <dbReference type="NCBI Taxonomy" id="1245441"/>
    <lineage>
        <taxon>Bacteria</taxon>
        <taxon>Pseudomonadati</taxon>
        <taxon>Pseudomonadota</taxon>
        <taxon>Betaproteobacteria</taxon>
        <taxon>Burkholderiales</taxon>
        <taxon>Burkholderiaceae</taxon>
        <taxon>Paraburkholderia</taxon>
    </lineage>
</organism>
<dbReference type="Proteomes" id="UP000294200">
    <property type="component" value="Unassembled WGS sequence"/>
</dbReference>
<dbReference type="SUPFAM" id="SSF55298">
    <property type="entry name" value="YjgF-like"/>
    <property type="match status" value="1"/>
</dbReference>
<dbReference type="EMBL" id="MWML01000051">
    <property type="protein sequence ID" value="TCG07878.1"/>
    <property type="molecule type" value="Genomic_DNA"/>
</dbReference>
<keyword evidence="3" id="KW-1185">Reference proteome</keyword>
<evidence type="ECO:0008006" key="4">
    <source>
        <dbReference type="Google" id="ProtNLM"/>
    </source>
</evidence>
<dbReference type="AlphaFoldDB" id="A0A4V2NH93"/>
<gene>
    <name evidence="2" type="ORF">BZM27_16100</name>
</gene>
<reference evidence="2 3" key="1">
    <citation type="submission" date="2017-02" db="EMBL/GenBank/DDBJ databases">
        <title>Paraburkholderia sophoroidis sp. nov. and Paraburkholderia steynii sp. nov. rhizobial symbionts of the fynbos legume Hypocalyptus sophoroides.</title>
        <authorList>
            <person name="Steenkamp E.T."/>
            <person name="Beukes C.W."/>
            <person name="Van Zyl E."/>
            <person name="Avontuur J."/>
            <person name="Chan W.Y."/>
            <person name="Hassen A."/>
            <person name="Palmer M."/>
            <person name="Mthombeni L."/>
            <person name="Phalane F."/>
            <person name="Sereme K."/>
            <person name="Venter S.N."/>
        </authorList>
    </citation>
    <scope>NUCLEOTIDE SEQUENCE [LARGE SCALE GENOMIC DNA]</scope>
    <source>
        <strain evidence="2 3">HC1.1ba</strain>
    </source>
</reference>